<keyword evidence="2" id="KW-1185">Reference proteome</keyword>
<dbReference type="GeneID" id="81395194"/>
<reference evidence="1" key="2">
    <citation type="journal article" date="2023" name="IMA Fungus">
        <title>Comparative genomic study of the Penicillium genus elucidates a diverse pangenome and 15 lateral gene transfer events.</title>
        <authorList>
            <person name="Petersen C."/>
            <person name="Sorensen T."/>
            <person name="Nielsen M.R."/>
            <person name="Sondergaard T.E."/>
            <person name="Sorensen J.L."/>
            <person name="Fitzpatrick D.A."/>
            <person name="Frisvad J.C."/>
            <person name="Nielsen K.L."/>
        </authorList>
    </citation>
    <scope>NUCLEOTIDE SEQUENCE</scope>
    <source>
        <strain evidence="1">IBT 34128</strain>
    </source>
</reference>
<reference evidence="1" key="1">
    <citation type="submission" date="2022-11" db="EMBL/GenBank/DDBJ databases">
        <authorList>
            <person name="Petersen C."/>
        </authorList>
    </citation>
    <scope>NUCLEOTIDE SEQUENCE</scope>
    <source>
        <strain evidence="1">IBT 34128</strain>
    </source>
</reference>
<dbReference type="EMBL" id="JAPMSZ010000007">
    <property type="protein sequence ID" value="KAJ5096088.1"/>
    <property type="molecule type" value="Genomic_DNA"/>
</dbReference>
<dbReference type="AlphaFoldDB" id="A0A9W9K7L3"/>
<gene>
    <name evidence="1" type="ORF">NUU61_005444</name>
</gene>
<protein>
    <submittedName>
        <fullName evidence="1">Uncharacterized protein</fullName>
    </submittedName>
</protein>
<organism evidence="1 2">
    <name type="scientific">Penicillium alfredii</name>
    <dbReference type="NCBI Taxonomy" id="1506179"/>
    <lineage>
        <taxon>Eukaryota</taxon>
        <taxon>Fungi</taxon>
        <taxon>Dikarya</taxon>
        <taxon>Ascomycota</taxon>
        <taxon>Pezizomycotina</taxon>
        <taxon>Eurotiomycetes</taxon>
        <taxon>Eurotiomycetidae</taxon>
        <taxon>Eurotiales</taxon>
        <taxon>Aspergillaceae</taxon>
        <taxon>Penicillium</taxon>
    </lineage>
</organism>
<proteinExistence type="predicted"/>
<accession>A0A9W9K7L3</accession>
<dbReference type="RefSeq" id="XP_056511639.1">
    <property type="nucleotide sequence ID" value="XM_056656026.1"/>
</dbReference>
<evidence type="ECO:0000313" key="1">
    <source>
        <dbReference type="EMBL" id="KAJ5096088.1"/>
    </source>
</evidence>
<name>A0A9W9K7L3_9EURO</name>
<comment type="caution">
    <text evidence="1">The sequence shown here is derived from an EMBL/GenBank/DDBJ whole genome shotgun (WGS) entry which is preliminary data.</text>
</comment>
<dbReference type="OrthoDB" id="432281at2759"/>
<sequence>MANATNLLKGEPRLTHEAVCSIRSLSLTGITWNGTVNHYMQRDSPRSYLQASISYHADRAAAQKVIGLDSSAPINGPPDQGLDALSSAMRDDCPGCFQWLCQLLGGPGLHGCNGHSWTYLSLTIDACAVNTLRYFFSTGPAPVFPIDYICQNGSDALPPDIPLQRAVDCETLDIIDLLLTNLEAHPYRRRDSPVSPVTSDA</sequence>
<evidence type="ECO:0000313" key="2">
    <source>
        <dbReference type="Proteomes" id="UP001141434"/>
    </source>
</evidence>
<dbReference type="Proteomes" id="UP001141434">
    <property type="component" value="Unassembled WGS sequence"/>
</dbReference>